<dbReference type="GO" id="GO:0015074">
    <property type="term" value="P:DNA integration"/>
    <property type="evidence" value="ECO:0007669"/>
    <property type="project" value="InterPro"/>
</dbReference>
<evidence type="ECO:0000259" key="2">
    <source>
        <dbReference type="PROSITE" id="PS50994"/>
    </source>
</evidence>
<dbReference type="PANTHER" id="PTHR35004:SF8">
    <property type="entry name" value="TRANSPOSASE RV3428C-RELATED"/>
    <property type="match status" value="1"/>
</dbReference>
<dbReference type="EMBL" id="FODY01000054">
    <property type="protein sequence ID" value="SEP47966.1"/>
    <property type="molecule type" value="Genomic_DNA"/>
</dbReference>
<name>A0A1H8Y7D8_9FIRM</name>
<dbReference type="GO" id="GO:0003676">
    <property type="term" value="F:nucleic acid binding"/>
    <property type="evidence" value="ECO:0007669"/>
    <property type="project" value="InterPro"/>
</dbReference>
<gene>
    <name evidence="3" type="ORF">SAMN04490178_1541</name>
</gene>
<dbReference type="STRING" id="112903.SAMN04490178_1541"/>
<evidence type="ECO:0000256" key="1">
    <source>
        <dbReference type="ARBA" id="ARBA00009277"/>
    </source>
</evidence>
<evidence type="ECO:0000313" key="3">
    <source>
        <dbReference type="EMBL" id="SEP47966.1"/>
    </source>
</evidence>
<dbReference type="InterPro" id="IPR036397">
    <property type="entry name" value="RNaseH_sf"/>
</dbReference>
<reference evidence="3 4" key="1">
    <citation type="submission" date="2016-10" db="EMBL/GenBank/DDBJ databases">
        <authorList>
            <person name="de Groot N.N."/>
        </authorList>
    </citation>
    <scope>NUCLEOTIDE SEQUENCE [LARGE SCALE GENOMIC DNA]</scope>
    <source>
        <strain evidence="3 4">DSM 13305</strain>
    </source>
</reference>
<dbReference type="SUPFAM" id="SSF53098">
    <property type="entry name" value="Ribonuclease H-like"/>
    <property type="match status" value="1"/>
</dbReference>
<keyword evidence="4" id="KW-1185">Reference proteome</keyword>
<dbReference type="PANTHER" id="PTHR35004">
    <property type="entry name" value="TRANSPOSASE RV3428C-RELATED"/>
    <property type="match status" value="1"/>
</dbReference>
<evidence type="ECO:0000313" key="4">
    <source>
        <dbReference type="Proteomes" id="UP000198847"/>
    </source>
</evidence>
<dbReference type="AlphaFoldDB" id="A0A1H8Y7D8"/>
<organism evidence="3 4">
    <name type="scientific">Propionispora vibrioides</name>
    <dbReference type="NCBI Taxonomy" id="112903"/>
    <lineage>
        <taxon>Bacteria</taxon>
        <taxon>Bacillati</taxon>
        <taxon>Bacillota</taxon>
        <taxon>Negativicutes</taxon>
        <taxon>Selenomonadales</taxon>
        <taxon>Sporomusaceae</taxon>
        <taxon>Propionispora</taxon>
    </lineage>
</organism>
<dbReference type="InterPro" id="IPR012337">
    <property type="entry name" value="RNaseH-like_sf"/>
</dbReference>
<sequence length="517" mass="60209">MRCEEPVRILEILRLTEKGHRQREIAASVGCARSTVGEVQRRCREAALCYEAASSMTDDVLKKLLYPAYTGKRYIKSEPDYPYIHQELQKHPNLNLRYLWEEYKGKNPDGLEYSQFCERYNRWRGNTGKNVTMHQEREAGKELFVDWMGDTLPLVIDPSTGEMFKAHFFVCTLGNSGFPYVEAFPDEKLDKWLLAHTHAFEYYGGVPRIVVPDNCKTAVSRPQYYDPVINPAYWELAKHYNVAVIPARIREPQDKALVEESIRWLETWLLGWLRNQQFFSFGELNTAIEYRLSELVRRPFQKRPGTRLSVFNELDRPGLRPLALSPFETADMKLRAVPDNYHVEYDGFYYSVPYTAYRQKVTIRATSTSIEIFDQNRIRIASHARRHSGKRYITDPAHMPEHHRRYWDSKQFNGSRYRFWAENIGENTLYVIDKMLTVQKIEEQAYKSCMGLLQMSKKYSPERLEIACAKAKAMNSCTYTTVANILKNGQDFVKPFVPASPKAASGHENIRGASYYV</sequence>
<dbReference type="PROSITE" id="PS50994">
    <property type="entry name" value="INTEGRASE"/>
    <property type="match status" value="1"/>
</dbReference>
<dbReference type="Pfam" id="PF22483">
    <property type="entry name" value="Mu-transpos_C_2"/>
    <property type="match status" value="1"/>
</dbReference>
<dbReference type="Gene3D" id="3.30.420.10">
    <property type="entry name" value="Ribonuclease H-like superfamily/Ribonuclease H"/>
    <property type="match status" value="1"/>
</dbReference>
<feature type="domain" description="Integrase catalytic" evidence="2">
    <location>
        <begin position="137"/>
        <end position="329"/>
    </location>
</feature>
<accession>A0A1H8Y7D8</accession>
<dbReference type="InterPro" id="IPR001584">
    <property type="entry name" value="Integrase_cat-core"/>
</dbReference>
<dbReference type="InterPro" id="IPR054353">
    <property type="entry name" value="IstA-like_C"/>
</dbReference>
<comment type="similarity">
    <text evidence="1">Belongs to the transposase IS21/IS408/IS1162 family.</text>
</comment>
<dbReference type="Proteomes" id="UP000198847">
    <property type="component" value="Unassembled WGS sequence"/>
</dbReference>
<dbReference type="NCBIfam" id="NF033546">
    <property type="entry name" value="transpos_IS21"/>
    <property type="match status" value="1"/>
</dbReference>
<proteinExistence type="inferred from homology"/>
<dbReference type="OrthoDB" id="47787at2"/>
<protein>
    <submittedName>
        <fullName evidence="3">Transposase</fullName>
    </submittedName>
</protein>